<dbReference type="AlphaFoldDB" id="W6JUY2"/>
<dbReference type="RefSeq" id="WP_048698270.1">
    <property type="nucleotide sequence ID" value="NZ_HG764815.1"/>
</dbReference>
<evidence type="ECO:0000313" key="2">
    <source>
        <dbReference type="Proteomes" id="UP000035763"/>
    </source>
</evidence>
<keyword evidence="2" id="KW-1185">Reference proteome</keyword>
<organism evidence="1 2">
    <name type="scientific">Nostocoides australiense Ben110</name>
    <dbReference type="NCBI Taxonomy" id="1193182"/>
    <lineage>
        <taxon>Bacteria</taxon>
        <taxon>Bacillati</taxon>
        <taxon>Actinomycetota</taxon>
        <taxon>Actinomycetes</taxon>
        <taxon>Micrococcales</taxon>
        <taxon>Intrasporangiaceae</taxon>
        <taxon>Nostocoides</taxon>
    </lineage>
</organism>
<dbReference type="EMBL" id="CAJA01000108">
    <property type="protein sequence ID" value="CCH72772.1"/>
    <property type="molecule type" value="Genomic_DNA"/>
</dbReference>
<protein>
    <recommendedName>
        <fullName evidence="3">Terminal protein</fullName>
    </recommendedName>
</protein>
<accession>W6JUY2</accession>
<gene>
    <name evidence="1" type="ORF">BN11_1960020</name>
</gene>
<evidence type="ECO:0008006" key="3">
    <source>
        <dbReference type="Google" id="ProtNLM"/>
    </source>
</evidence>
<comment type="caution">
    <text evidence="1">The sequence shown here is derived from an EMBL/GenBank/DDBJ whole genome shotgun (WGS) entry which is preliminary data.</text>
</comment>
<name>W6JUY2_9MICO</name>
<dbReference type="STRING" id="1193182.BN11_1960020"/>
<sequence>MSDLRGKLFTALTGRDADVSGQTGGDLRGMLMAVGGASRRTKSGIDLTKAAKSLGVSRRTVERWVKTEQTGTGQRPSAQHAKSLATKARQAATTKAGRRAALAGSSMRQAIASRGARLSITGLQGPHAAGRDYMRNRTTQLELDPADAEAMMDAWENGGEKGFMTWATGHWGNEYLDDWKFDAVDAIDIERPYGGGWR</sequence>
<dbReference type="Proteomes" id="UP000035763">
    <property type="component" value="Unassembled WGS sequence"/>
</dbReference>
<reference evidence="1 2" key="1">
    <citation type="journal article" date="2013" name="ISME J.">
        <title>A metabolic model for members of the genus Tetrasphaera involved in enhanced biological phosphorus removal.</title>
        <authorList>
            <person name="Kristiansen R."/>
            <person name="Nguyen H.T.T."/>
            <person name="Saunders A.M."/>
            <person name="Nielsen J.L."/>
            <person name="Wimmer R."/>
            <person name="Le V.Q."/>
            <person name="McIlroy S.J."/>
            <person name="Petrovski S."/>
            <person name="Seviour R.J."/>
            <person name="Calteau A."/>
            <person name="Nielsen K.L."/>
            <person name="Nielsen P.H."/>
        </authorList>
    </citation>
    <scope>NUCLEOTIDE SEQUENCE [LARGE SCALE GENOMIC DNA]</scope>
    <source>
        <strain evidence="1 2">Ben110</strain>
    </source>
</reference>
<proteinExistence type="predicted"/>
<evidence type="ECO:0000313" key="1">
    <source>
        <dbReference type="EMBL" id="CCH72772.1"/>
    </source>
</evidence>
<dbReference type="OrthoDB" id="4706085at2"/>